<sequence>MEHGTKPLIFKGTGEKTYTLAIWYRCHDKAFPLYCIRVAAQKTTVPIGMLSLISSFIRVVVEELSYPTEPFLIL</sequence>
<gene>
    <name evidence="1" type="ORF">VNO77_16305</name>
</gene>
<reference evidence="1 2" key="1">
    <citation type="submission" date="2024-01" db="EMBL/GenBank/DDBJ databases">
        <title>The genomes of 5 underutilized Papilionoideae crops provide insights into root nodulation and disease resistanc.</title>
        <authorList>
            <person name="Jiang F."/>
        </authorList>
    </citation>
    <scope>NUCLEOTIDE SEQUENCE [LARGE SCALE GENOMIC DNA]</scope>
    <source>
        <strain evidence="1">LVBAO_FW01</strain>
        <tissue evidence="1">Leaves</tissue>
    </source>
</reference>
<evidence type="ECO:0000313" key="2">
    <source>
        <dbReference type="Proteomes" id="UP001367508"/>
    </source>
</evidence>
<comment type="caution">
    <text evidence="1">The sequence shown here is derived from an EMBL/GenBank/DDBJ whole genome shotgun (WGS) entry which is preliminary data.</text>
</comment>
<dbReference type="AlphaFoldDB" id="A0AAN9QPS9"/>
<keyword evidence="2" id="KW-1185">Reference proteome</keyword>
<evidence type="ECO:0000313" key="1">
    <source>
        <dbReference type="EMBL" id="KAK7345695.1"/>
    </source>
</evidence>
<dbReference type="Proteomes" id="UP001367508">
    <property type="component" value="Unassembled WGS sequence"/>
</dbReference>
<accession>A0AAN9QPS9</accession>
<dbReference type="EMBL" id="JAYMYQ010000003">
    <property type="protein sequence ID" value="KAK7345695.1"/>
    <property type="molecule type" value="Genomic_DNA"/>
</dbReference>
<protein>
    <submittedName>
        <fullName evidence="1">Uncharacterized protein</fullName>
    </submittedName>
</protein>
<name>A0AAN9QPS9_CANGL</name>
<proteinExistence type="predicted"/>
<organism evidence="1 2">
    <name type="scientific">Canavalia gladiata</name>
    <name type="common">Sword bean</name>
    <name type="synonym">Dolichos gladiatus</name>
    <dbReference type="NCBI Taxonomy" id="3824"/>
    <lineage>
        <taxon>Eukaryota</taxon>
        <taxon>Viridiplantae</taxon>
        <taxon>Streptophyta</taxon>
        <taxon>Embryophyta</taxon>
        <taxon>Tracheophyta</taxon>
        <taxon>Spermatophyta</taxon>
        <taxon>Magnoliopsida</taxon>
        <taxon>eudicotyledons</taxon>
        <taxon>Gunneridae</taxon>
        <taxon>Pentapetalae</taxon>
        <taxon>rosids</taxon>
        <taxon>fabids</taxon>
        <taxon>Fabales</taxon>
        <taxon>Fabaceae</taxon>
        <taxon>Papilionoideae</taxon>
        <taxon>50 kb inversion clade</taxon>
        <taxon>NPAAA clade</taxon>
        <taxon>indigoferoid/millettioid clade</taxon>
        <taxon>Phaseoleae</taxon>
        <taxon>Canavalia</taxon>
    </lineage>
</organism>